<organism evidence="1 2">
    <name type="scientific">Tardiphaga alba</name>
    <dbReference type="NCBI Taxonomy" id="340268"/>
    <lineage>
        <taxon>Bacteria</taxon>
        <taxon>Pseudomonadati</taxon>
        <taxon>Pseudomonadota</taxon>
        <taxon>Alphaproteobacteria</taxon>
        <taxon>Hyphomicrobiales</taxon>
        <taxon>Nitrobacteraceae</taxon>
        <taxon>Tardiphaga</taxon>
    </lineage>
</organism>
<dbReference type="EMBL" id="CP036498">
    <property type="protein sequence ID" value="QUS39580.1"/>
    <property type="molecule type" value="Genomic_DNA"/>
</dbReference>
<evidence type="ECO:0000313" key="1">
    <source>
        <dbReference type="EMBL" id="QUS39580.1"/>
    </source>
</evidence>
<evidence type="ECO:0008006" key="3">
    <source>
        <dbReference type="Google" id="ProtNLM"/>
    </source>
</evidence>
<keyword evidence="2" id="KW-1185">Reference proteome</keyword>
<reference evidence="1 2" key="1">
    <citation type="submission" date="2019-02" db="EMBL/GenBank/DDBJ databases">
        <title>Emended description of the genus Rhodopseudomonas and description of Rhodopseudomonas albus sp. nov., a non-phototrophic, heavy-metal-tolerant bacterium isolated from garden soil.</title>
        <authorList>
            <person name="Bao Z."/>
            <person name="Cao W.W."/>
            <person name="Sato Y."/>
            <person name="Nishizawa T."/>
            <person name="Zhao J."/>
            <person name="Guo Y."/>
            <person name="Ohta H."/>
        </authorList>
    </citation>
    <scope>NUCLEOTIDE SEQUENCE [LARGE SCALE GENOMIC DNA]</scope>
    <source>
        <strain evidence="1 2">SK50-23</strain>
    </source>
</reference>
<evidence type="ECO:0000313" key="2">
    <source>
        <dbReference type="Proteomes" id="UP000682843"/>
    </source>
</evidence>
<dbReference type="Proteomes" id="UP000682843">
    <property type="component" value="Chromosome"/>
</dbReference>
<dbReference type="RefSeq" id="WP_211913125.1">
    <property type="nucleotide sequence ID" value="NZ_CP036498.1"/>
</dbReference>
<protein>
    <recommendedName>
        <fullName evidence="3">Asn/Gln amidotransferase domain-containing protein</fullName>
    </recommendedName>
</protein>
<sequence length="72" mass="8274">MTPAEYEWECELAETEINGLMREYPDKAAQARERPELIGWFVSRAIKNLGSTTSDGRDMIERLANELFARPV</sequence>
<name>A0ABX8AB08_9BRAD</name>
<gene>
    <name evidence="1" type="ORF">RPMA_12580</name>
</gene>
<accession>A0ABX8AB08</accession>
<proteinExistence type="predicted"/>